<dbReference type="InterPro" id="IPR037523">
    <property type="entry name" value="VOC_core"/>
</dbReference>
<dbReference type="EMBL" id="SOAM01000001">
    <property type="protein sequence ID" value="TDS80879.1"/>
    <property type="molecule type" value="Genomic_DNA"/>
</dbReference>
<protein>
    <submittedName>
        <fullName evidence="2">Catechol 2,3-dioxygenase-like lactoylglutathione lyase family enzyme</fullName>
    </submittedName>
</protein>
<dbReference type="OrthoDB" id="485032at2"/>
<evidence type="ECO:0000313" key="3">
    <source>
        <dbReference type="Proteomes" id="UP000295344"/>
    </source>
</evidence>
<name>A0A4R7FT53_9MICO</name>
<dbReference type="SUPFAM" id="SSF54593">
    <property type="entry name" value="Glyoxalase/Bleomycin resistance protein/Dihydroxybiphenyl dioxygenase"/>
    <property type="match status" value="1"/>
</dbReference>
<evidence type="ECO:0000259" key="1">
    <source>
        <dbReference type="PROSITE" id="PS51819"/>
    </source>
</evidence>
<dbReference type="InterPro" id="IPR004360">
    <property type="entry name" value="Glyas_Fos-R_dOase_dom"/>
</dbReference>
<accession>A0A4R7FT53</accession>
<gene>
    <name evidence="2" type="ORF">CLV52_1449</name>
</gene>
<dbReference type="RefSeq" id="WP_133765538.1">
    <property type="nucleotide sequence ID" value="NZ_BAAARP010000001.1"/>
</dbReference>
<comment type="caution">
    <text evidence="2">The sequence shown here is derived from an EMBL/GenBank/DDBJ whole genome shotgun (WGS) entry which is preliminary data.</text>
</comment>
<feature type="domain" description="VOC" evidence="1">
    <location>
        <begin position="5"/>
        <end position="121"/>
    </location>
</feature>
<sequence length="131" mass="14405">MAIRGVQLFSVPVTDQDRARDFYVDVLGMELVEDRPMGPGRRWVRVRPVGGETAITLVTWFDSMPAGSLTGLVLETDDVEGDLRRLRDLGAPVEGGLPEAPWGRYLQVRDPDGNGLILQQTAPGSGRFAER</sequence>
<dbReference type="PROSITE" id="PS51819">
    <property type="entry name" value="VOC"/>
    <property type="match status" value="1"/>
</dbReference>
<dbReference type="Proteomes" id="UP000295344">
    <property type="component" value="Unassembled WGS sequence"/>
</dbReference>
<dbReference type="GO" id="GO:0051213">
    <property type="term" value="F:dioxygenase activity"/>
    <property type="evidence" value="ECO:0007669"/>
    <property type="project" value="UniProtKB-KW"/>
</dbReference>
<proteinExistence type="predicted"/>
<evidence type="ECO:0000313" key="2">
    <source>
        <dbReference type="EMBL" id="TDS80879.1"/>
    </source>
</evidence>
<dbReference type="Gene3D" id="3.10.180.10">
    <property type="entry name" value="2,3-Dihydroxybiphenyl 1,2-Dioxygenase, domain 1"/>
    <property type="match status" value="1"/>
</dbReference>
<dbReference type="InterPro" id="IPR029068">
    <property type="entry name" value="Glyas_Bleomycin-R_OHBP_Dase"/>
</dbReference>
<dbReference type="PANTHER" id="PTHR36437">
    <property type="entry name" value="GLYOXALASE/BLEOMYCIN RESISTANCE PROTEIN/DIOXYGENASE"/>
    <property type="match status" value="1"/>
</dbReference>
<dbReference type="AlphaFoldDB" id="A0A4R7FT53"/>
<dbReference type="PANTHER" id="PTHR36437:SF2">
    <property type="entry name" value="GLYOXALASE_BLEOMYCIN RESISTANCE PROTEIN_DIOXYGENASE"/>
    <property type="match status" value="1"/>
</dbReference>
<reference evidence="2 3" key="1">
    <citation type="submission" date="2019-03" db="EMBL/GenBank/DDBJ databases">
        <title>Genomic Encyclopedia of Archaeal and Bacterial Type Strains, Phase II (KMG-II): from individual species to whole genera.</title>
        <authorList>
            <person name="Goeker M."/>
        </authorList>
    </citation>
    <scope>NUCLEOTIDE SEQUENCE [LARGE SCALE GENOMIC DNA]</scope>
    <source>
        <strain evidence="2 3">DSM 24782</strain>
    </source>
</reference>
<dbReference type="GO" id="GO:0016829">
    <property type="term" value="F:lyase activity"/>
    <property type="evidence" value="ECO:0007669"/>
    <property type="project" value="UniProtKB-KW"/>
</dbReference>
<keyword evidence="2" id="KW-0223">Dioxygenase</keyword>
<keyword evidence="3" id="KW-1185">Reference proteome</keyword>
<organism evidence="2 3">
    <name type="scientific">Amnibacterium kyonggiense</name>
    <dbReference type="NCBI Taxonomy" id="595671"/>
    <lineage>
        <taxon>Bacteria</taxon>
        <taxon>Bacillati</taxon>
        <taxon>Actinomycetota</taxon>
        <taxon>Actinomycetes</taxon>
        <taxon>Micrococcales</taxon>
        <taxon>Microbacteriaceae</taxon>
        <taxon>Amnibacterium</taxon>
    </lineage>
</organism>
<dbReference type="Pfam" id="PF00903">
    <property type="entry name" value="Glyoxalase"/>
    <property type="match status" value="1"/>
</dbReference>
<keyword evidence="2" id="KW-0560">Oxidoreductase</keyword>
<keyword evidence="2" id="KW-0456">Lyase</keyword>